<feature type="region of interest" description="Disordered" evidence="2">
    <location>
        <begin position="137"/>
        <end position="166"/>
    </location>
</feature>
<evidence type="ECO:0000256" key="2">
    <source>
        <dbReference type="SAM" id="MobiDB-lite"/>
    </source>
</evidence>
<accession>A0ABN9GDL6</accession>
<keyword evidence="4" id="KW-1185">Reference proteome</keyword>
<protein>
    <submittedName>
        <fullName evidence="3">Uncharacterized protein</fullName>
    </submittedName>
</protein>
<evidence type="ECO:0000313" key="4">
    <source>
        <dbReference type="Proteomes" id="UP001162483"/>
    </source>
</evidence>
<gene>
    <name evidence="3" type="ORF">SPARVUS_LOCUS13949045</name>
</gene>
<name>A0ABN9GDL6_9NEOB</name>
<organism evidence="3 4">
    <name type="scientific">Staurois parvus</name>
    <dbReference type="NCBI Taxonomy" id="386267"/>
    <lineage>
        <taxon>Eukaryota</taxon>
        <taxon>Metazoa</taxon>
        <taxon>Chordata</taxon>
        <taxon>Craniata</taxon>
        <taxon>Vertebrata</taxon>
        <taxon>Euteleostomi</taxon>
        <taxon>Amphibia</taxon>
        <taxon>Batrachia</taxon>
        <taxon>Anura</taxon>
        <taxon>Neobatrachia</taxon>
        <taxon>Ranoidea</taxon>
        <taxon>Ranidae</taxon>
        <taxon>Staurois</taxon>
    </lineage>
</organism>
<evidence type="ECO:0000256" key="1">
    <source>
        <dbReference type="ARBA" id="ARBA00004246"/>
    </source>
</evidence>
<dbReference type="Proteomes" id="UP001162483">
    <property type="component" value="Unassembled WGS sequence"/>
</dbReference>
<comment type="subcellular location">
    <subcellularLocation>
        <location evidence="1">Cell junction</location>
        <location evidence="1">Focal adhesion</location>
    </subcellularLocation>
</comment>
<feature type="compositionally biased region" description="Polar residues" evidence="2">
    <location>
        <begin position="216"/>
        <end position="232"/>
    </location>
</feature>
<reference evidence="3" key="1">
    <citation type="submission" date="2023-05" db="EMBL/GenBank/DDBJ databases">
        <authorList>
            <person name="Stuckert A."/>
        </authorList>
    </citation>
    <scope>NUCLEOTIDE SEQUENCE</scope>
</reference>
<feature type="compositionally biased region" description="Low complexity" evidence="2">
    <location>
        <begin position="203"/>
        <end position="215"/>
    </location>
</feature>
<dbReference type="PANTHER" id="PTHR24216:SF11">
    <property type="entry name" value="PAXILLIN"/>
    <property type="match status" value="1"/>
</dbReference>
<feature type="region of interest" description="Disordered" evidence="2">
    <location>
        <begin position="171"/>
        <end position="190"/>
    </location>
</feature>
<dbReference type="Pfam" id="PF03535">
    <property type="entry name" value="Paxillin"/>
    <property type="match status" value="1"/>
</dbReference>
<comment type="caution">
    <text evidence="3">The sequence shown here is derived from an EMBL/GenBank/DDBJ whole genome shotgun (WGS) entry which is preliminary data.</text>
</comment>
<sequence>MHCLLTWNLPHLIFPSGLSSYLRRPHIPIPVGVIPTKKFLFQLHPRASPSMAQFMQTLWIPGPAAPINIHISRNPLHNSSTLKESVISPSAGEEEHVYSFPNKQRSAEPSPTIISTSLGSNLSELDRLLLELNAVQQGPPSSISSDDLNRNISQPLAPPVTSVSGNSAIKIGQASKEKPKRNGARGIEDVRPSVESLLDELESSVPSPVPSITVSQGEISNPQRVSPNEQQTRISASSATRELDELMASLSDFKTCHAVSEPISELCSSLPPTSLHTNPESGCEALILSSPNVLLHIEEEEGSVSSPSSRKVSTLQSRGLEMDDASKDQPVFNPFSAYSLRTDIYLPSFFKKPQVKKEVDFVYQEYTKSTNVAQPDGVTDPLNGTDRSEVIGSHEEVTVDGETDLSQLPYPQMSTLEKTEDPVRGAGIELGTDYTFTRYFGDQGDSIVPMDFFSSIQHLDFSLKLNPWSLLGLRNLPKLHFQRLQHGNESQPHVR</sequence>
<dbReference type="EMBL" id="CATNWA010018454">
    <property type="protein sequence ID" value="CAI9607430.1"/>
    <property type="molecule type" value="Genomic_DNA"/>
</dbReference>
<dbReference type="PANTHER" id="PTHR24216">
    <property type="entry name" value="PAXILLIN-RELATED"/>
    <property type="match status" value="1"/>
</dbReference>
<evidence type="ECO:0000313" key="3">
    <source>
        <dbReference type="EMBL" id="CAI9607430.1"/>
    </source>
</evidence>
<dbReference type="PRINTS" id="PR00832">
    <property type="entry name" value="PAXILLIN"/>
</dbReference>
<feature type="compositionally biased region" description="Polar residues" evidence="2">
    <location>
        <begin position="137"/>
        <end position="154"/>
    </location>
</feature>
<feature type="region of interest" description="Disordered" evidence="2">
    <location>
        <begin position="202"/>
        <end position="232"/>
    </location>
</feature>
<proteinExistence type="predicted"/>